<dbReference type="Gene3D" id="3.40.50.2300">
    <property type="match status" value="1"/>
</dbReference>
<feature type="modified residue" description="4-aspartylphosphate" evidence="2">
    <location>
        <position position="59"/>
    </location>
</feature>
<protein>
    <submittedName>
        <fullName evidence="4">Response regulator</fullName>
    </submittedName>
</protein>
<dbReference type="RefSeq" id="WP_163774449.1">
    <property type="nucleotide sequence ID" value="NZ_AP022569.1"/>
</dbReference>
<dbReference type="Pfam" id="PF00072">
    <property type="entry name" value="Response_reg"/>
    <property type="match status" value="1"/>
</dbReference>
<dbReference type="PANTHER" id="PTHR44591">
    <property type="entry name" value="STRESS RESPONSE REGULATOR PROTEIN 1"/>
    <property type="match status" value="1"/>
</dbReference>
<dbReference type="CDD" id="cd17535">
    <property type="entry name" value="REC_NarL-like"/>
    <property type="match status" value="1"/>
</dbReference>
<name>A0A7I7KR27_9MYCO</name>
<dbReference type="PROSITE" id="PS50110">
    <property type="entry name" value="RESPONSE_REGULATORY"/>
    <property type="match status" value="1"/>
</dbReference>
<dbReference type="KEGG" id="mcoo:MCOO_01640"/>
<gene>
    <name evidence="4" type="ORF">MCOO_01640</name>
</gene>
<dbReference type="SMART" id="SM00448">
    <property type="entry name" value="REC"/>
    <property type="match status" value="1"/>
</dbReference>
<dbReference type="InterPro" id="IPR011006">
    <property type="entry name" value="CheY-like_superfamily"/>
</dbReference>
<dbReference type="AlphaFoldDB" id="A0A7I7KR27"/>
<dbReference type="EMBL" id="AP022569">
    <property type="protein sequence ID" value="BBX44149.1"/>
    <property type="molecule type" value="Genomic_DNA"/>
</dbReference>
<evidence type="ECO:0000256" key="2">
    <source>
        <dbReference type="PROSITE-ProRule" id="PRU00169"/>
    </source>
</evidence>
<dbReference type="InterPro" id="IPR050595">
    <property type="entry name" value="Bact_response_regulator"/>
</dbReference>
<evidence type="ECO:0000313" key="4">
    <source>
        <dbReference type="EMBL" id="BBX44149.1"/>
    </source>
</evidence>
<keyword evidence="5" id="KW-1185">Reference proteome</keyword>
<evidence type="ECO:0000256" key="1">
    <source>
        <dbReference type="ARBA" id="ARBA00022553"/>
    </source>
</evidence>
<dbReference type="GO" id="GO:0000160">
    <property type="term" value="P:phosphorelay signal transduction system"/>
    <property type="evidence" value="ECO:0007669"/>
    <property type="project" value="InterPro"/>
</dbReference>
<evidence type="ECO:0000313" key="5">
    <source>
        <dbReference type="Proteomes" id="UP000465866"/>
    </source>
</evidence>
<keyword evidence="1 2" id="KW-0597">Phosphoprotein</keyword>
<reference evidence="4 5" key="1">
    <citation type="journal article" date="2019" name="Emerg. Microbes Infect.">
        <title>Comprehensive subspecies identification of 175 nontuberculous mycobacteria species based on 7547 genomic profiles.</title>
        <authorList>
            <person name="Matsumoto Y."/>
            <person name="Kinjo T."/>
            <person name="Motooka D."/>
            <person name="Nabeya D."/>
            <person name="Jung N."/>
            <person name="Uechi K."/>
            <person name="Horii T."/>
            <person name="Iida T."/>
            <person name="Fujita J."/>
            <person name="Nakamura S."/>
        </authorList>
    </citation>
    <scope>NUCLEOTIDE SEQUENCE [LARGE SCALE GENOMIC DNA]</scope>
    <source>
        <strain evidence="4 5">JCM 12404</strain>
    </source>
</reference>
<sequence length="129" mass="13338">MNYGSQPLRCVIVDDNAAFLEVAANMLGRDGLTVVGMASSSAEALRRVAQLRPDVAVVDIDLGGESGFDLAQRLADGPAVSSVIMTSTHSEQDFTDLIAASPALGFVPKVELSAEAVLHLLGRGNGSSP</sequence>
<accession>A0A7I7KR27</accession>
<dbReference type="SUPFAM" id="SSF52172">
    <property type="entry name" value="CheY-like"/>
    <property type="match status" value="1"/>
</dbReference>
<dbReference type="InterPro" id="IPR058245">
    <property type="entry name" value="NreC/VraR/RcsB-like_REC"/>
</dbReference>
<dbReference type="InterPro" id="IPR001789">
    <property type="entry name" value="Sig_transdc_resp-reg_receiver"/>
</dbReference>
<proteinExistence type="predicted"/>
<evidence type="ECO:0000259" key="3">
    <source>
        <dbReference type="PROSITE" id="PS50110"/>
    </source>
</evidence>
<dbReference type="Proteomes" id="UP000465866">
    <property type="component" value="Chromosome"/>
</dbReference>
<dbReference type="PANTHER" id="PTHR44591:SF3">
    <property type="entry name" value="RESPONSE REGULATORY DOMAIN-CONTAINING PROTEIN"/>
    <property type="match status" value="1"/>
</dbReference>
<feature type="domain" description="Response regulatory" evidence="3">
    <location>
        <begin position="9"/>
        <end position="124"/>
    </location>
</feature>
<organism evidence="4 5">
    <name type="scientific">Mycobacterium cookii</name>
    <dbReference type="NCBI Taxonomy" id="1775"/>
    <lineage>
        <taxon>Bacteria</taxon>
        <taxon>Bacillati</taxon>
        <taxon>Actinomycetota</taxon>
        <taxon>Actinomycetes</taxon>
        <taxon>Mycobacteriales</taxon>
        <taxon>Mycobacteriaceae</taxon>
        <taxon>Mycobacterium</taxon>
    </lineage>
</organism>